<evidence type="ECO:0000256" key="6">
    <source>
        <dbReference type="SAM" id="Phobius"/>
    </source>
</evidence>
<evidence type="ECO:0000256" key="5">
    <source>
        <dbReference type="ARBA" id="ARBA00023136"/>
    </source>
</evidence>
<feature type="transmembrane region" description="Helical" evidence="6">
    <location>
        <begin position="171"/>
        <end position="197"/>
    </location>
</feature>
<dbReference type="OMA" id="PHYRNFF"/>
<feature type="transmembrane region" description="Helical" evidence="6">
    <location>
        <begin position="6"/>
        <end position="27"/>
    </location>
</feature>
<feature type="transmembrane region" description="Helical" evidence="6">
    <location>
        <begin position="48"/>
        <end position="69"/>
    </location>
</feature>
<dbReference type="PANTHER" id="PTHR22945:SF9">
    <property type="entry name" value="SERPENTINE RECEPTOR, CLASS D (DELTA)-RELATED"/>
    <property type="match status" value="1"/>
</dbReference>
<dbReference type="Proteomes" id="UP000827892">
    <property type="component" value="Chromosome V"/>
</dbReference>
<comment type="subcellular location">
    <subcellularLocation>
        <location evidence="1">Membrane</location>
        <topology evidence="1">Multi-pass membrane protein</topology>
    </subcellularLocation>
</comment>
<dbReference type="GO" id="GO:0016020">
    <property type="term" value="C:membrane"/>
    <property type="evidence" value="ECO:0007669"/>
    <property type="project" value="UniProtKB-SubCell"/>
</dbReference>
<evidence type="ECO:0000256" key="4">
    <source>
        <dbReference type="ARBA" id="ARBA00022989"/>
    </source>
</evidence>
<feature type="transmembrane region" description="Helical" evidence="6">
    <location>
        <begin position="123"/>
        <end position="144"/>
    </location>
</feature>
<keyword evidence="5 6" id="KW-0472">Membrane</keyword>
<proteinExistence type="inferred from homology"/>
<dbReference type="EMBL" id="CP090895">
    <property type="protein sequence ID" value="ULT91741.1"/>
    <property type="molecule type" value="Genomic_DNA"/>
</dbReference>
<evidence type="ECO:0000256" key="2">
    <source>
        <dbReference type="ARBA" id="ARBA00009166"/>
    </source>
</evidence>
<dbReference type="KEGG" id="cbr:CBG_04990"/>
<evidence type="ECO:0000313" key="8">
    <source>
        <dbReference type="Proteomes" id="UP000827892"/>
    </source>
</evidence>
<comment type="similarity">
    <text evidence="2">Belongs to the nematode receptor-like protein srd family.</text>
</comment>
<keyword evidence="4 6" id="KW-1133">Transmembrane helix</keyword>
<protein>
    <submittedName>
        <fullName evidence="7">Uncharacterized protein</fullName>
    </submittedName>
</protein>
<feature type="transmembrane region" description="Helical" evidence="6">
    <location>
        <begin position="258"/>
        <end position="279"/>
    </location>
</feature>
<dbReference type="SUPFAM" id="SSF81321">
    <property type="entry name" value="Family A G protein-coupled receptor-like"/>
    <property type="match status" value="1"/>
</dbReference>
<gene>
    <name evidence="7" type="ORF">L3Y34_009418</name>
</gene>
<name>A0AAE9AA71_CAEBR</name>
<dbReference type="AlphaFoldDB" id="A0AAE9AA71"/>
<evidence type="ECO:0000313" key="7">
    <source>
        <dbReference type="EMBL" id="ULT91741.1"/>
    </source>
</evidence>
<dbReference type="Pfam" id="PF10317">
    <property type="entry name" value="7TM_GPCR_Srd"/>
    <property type="match status" value="1"/>
</dbReference>
<evidence type="ECO:0000256" key="1">
    <source>
        <dbReference type="ARBA" id="ARBA00004141"/>
    </source>
</evidence>
<sequence>MSYQVIHTIFSSLGVVFNAFMMFLALTKSPPIMRLCSVVITIKTTTDIMTSLINAFVMMRIVTDGIHVFLIPSGPCTYFGPVACYAGHMFMTCFLEHNLIWMICSYIFRYYILYVRDPKARTLFLTAFCLSIPSFFHMTTWISFFNLKTNTIAPEELGLDEAPNIILTGSLIYYSTITVFVQLAITAFLVLLTYIWLRDVLLNYSLRMGAVTSDTKKLNRVLVKIITFQVFLPIFIFTGVTIFALQYSGWVQQEYLDYMISLVFMCSPILSPFSYMLFVPHYRNFFAIKRERTDSLALEHRRDSSMKRTVVSITTGTFAN</sequence>
<feature type="transmembrane region" description="Helical" evidence="6">
    <location>
        <begin position="89"/>
        <end position="111"/>
    </location>
</feature>
<reference evidence="7 8" key="1">
    <citation type="submission" date="2022-02" db="EMBL/GenBank/DDBJ databases">
        <title>Chromosome-level reference genomes for two strains of Caenorhabditis briggsae: an improved platform for comparative genomics.</title>
        <authorList>
            <person name="Stevens L."/>
            <person name="Andersen E.C."/>
        </authorList>
    </citation>
    <scope>NUCLEOTIDE SEQUENCE [LARGE SCALE GENOMIC DNA]</scope>
    <source>
        <strain evidence="7">QX1410_ONT</strain>
        <tissue evidence="7">Whole-organism</tissue>
    </source>
</reference>
<keyword evidence="3 6" id="KW-0812">Transmembrane</keyword>
<organism evidence="7 8">
    <name type="scientific">Caenorhabditis briggsae</name>
    <dbReference type="NCBI Taxonomy" id="6238"/>
    <lineage>
        <taxon>Eukaryota</taxon>
        <taxon>Metazoa</taxon>
        <taxon>Ecdysozoa</taxon>
        <taxon>Nematoda</taxon>
        <taxon>Chromadorea</taxon>
        <taxon>Rhabditida</taxon>
        <taxon>Rhabditina</taxon>
        <taxon>Rhabditomorpha</taxon>
        <taxon>Rhabditoidea</taxon>
        <taxon>Rhabditidae</taxon>
        <taxon>Peloderinae</taxon>
        <taxon>Caenorhabditis</taxon>
    </lineage>
</organism>
<accession>A0AAE9AA71</accession>
<feature type="transmembrane region" description="Helical" evidence="6">
    <location>
        <begin position="225"/>
        <end position="246"/>
    </location>
</feature>
<dbReference type="PANTHER" id="PTHR22945">
    <property type="entry name" value="SERPENTINE RECEPTOR, CLASS D DELTA"/>
    <property type="match status" value="1"/>
</dbReference>
<evidence type="ECO:0000256" key="3">
    <source>
        <dbReference type="ARBA" id="ARBA00022692"/>
    </source>
</evidence>
<dbReference type="InterPro" id="IPR050920">
    <property type="entry name" value="Nematode_rcpt-like_delta"/>
</dbReference>
<dbReference type="InterPro" id="IPR019421">
    <property type="entry name" value="7TM_GPCR_serpentine_rcpt_Srd"/>
</dbReference>